<dbReference type="AlphaFoldDB" id="A0A6B9ZIV9"/>
<dbReference type="RefSeq" id="WP_162333566.1">
    <property type="nucleotide sequence ID" value="NZ_CP048113.1"/>
</dbReference>
<evidence type="ECO:0008006" key="4">
    <source>
        <dbReference type="Google" id="ProtNLM"/>
    </source>
</evidence>
<sequence>MQTVNHRNHHVNLAPVYGIIISVIAVVFTIIFYFTNMAGNLWTGYFGNLLMFLGVLFSVIHYNSQHHEKTSSLALFAMGFRTTLWATIIISLFTIMMHFIATSQIGNDNFNFWIYLAGNVLFTNIVLGLLASALSAMVFKKNQKTTRPEQRSH</sequence>
<keyword evidence="1" id="KW-1133">Transmembrane helix</keyword>
<keyword evidence="3" id="KW-1185">Reference proteome</keyword>
<dbReference type="KEGG" id="chih:GWR21_20555"/>
<feature type="transmembrane region" description="Helical" evidence="1">
    <location>
        <begin position="112"/>
        <end position="139"/>
    </location>
</feature>
<dbReference type="Gene3D" id="1.10.1760.20">
    <property type="match status" value="1"/>
</dbReference>
<proteinExistence type="predicted"/>
<evidence type="ECO:0000313" key="2">
    <source>
        <dbReference type="EMBL" id="QHS61907.1"/>
    </source>
</evidence>
<evidence type="ECO:0000256" key="1">
    <source>
        <dbReference type="SAM" id="Phobius"/>
    </source>
</evidence>
<dbReference type="EMBL" id="CP048113">
    <property type="protein sequence ID" value="QHS61907.1"/>
    <property type="molecule type" value="Genomic_DNA"/>
</dbReference>
<reference evidence="2 3" key="1">
    <citation type="submission" date="2020-01" db="EMBL/GenBank/DDBJ databases">
        <title>Complete genome sequence of Chitinophaga sp. H33E-04 isolated from quinoa roots.</title>
        <authorList>
            <person name="Weon H.-Y."/>
            <person name="Lee S.A."/>
        </authorList>
    </citation>
    <scope>NUCLEOTIDE SEQUENCE [LARGE SCALE GENOMIC DNA]</scope>
    <source>
        <strain evidence="2 3">H33E-04</strain>
    </source>
</reference>
<keyword evidence="1" id="KW-0812">Transmembrane</keyword>
<gene>
    <name evidence="2" type="ORF">GWR21_20555</name>
</gene>
<accession>A0A6B9ZIV9</accession>
<organism evidence="2 3">
    <name type="scientific">Chitinophaga agri</name>
    <dbReference type="NCBI Taxonomy" id="2703787"/>
    <lineage>
        <taxon>Bacteria</taxon>
        <taxon>Pseudomonadati</taxon>
        <taxon>Bacteroidota</taxon>
        <taxon>Chitinophagia</taxon>
        <taxon>Chitinophagales</taxon>
        <taxon>Chitinophagaceae</taxon>
        <taxon>Chitinophaga</taxon>
    </lineage>
</organism>
<dbReference type="Proteomes" id="UP000476411">
    <property type="component" value="Chromosome"/>
</dbReference>
<protein>
    <recommendedName>
        <fullName evidence="4">DUF4199 domain-containing protein</fullName>
    </recommendedName>
</protein>
<name>A0A6B9ZIV9_9BACT</name>
<keyword evidence="1" id="KW-0472">Membrane</keyword>
<evidence type="ECO:0000313" key="3">
    <source>
        <dbReference type="Proteomes" id="UP000476411"/>
    </source>
</evidence>
<feature type="transmembrane region" description="Helical" evidence="1">
    <location>
        <begin position="74"/>
        <end position="100"/>
    </location>
</feature>
<feature type="transmembrane region" description="Helical" evidence="1">
    <location>
        <begin position="12"/>
        <end position="35"/>
    </location>
</feature>
<feature type="transmembrane region" description="Helical" evidence="1">
    <location>
        <begin position="41"/>
        <end position="62"/>
    </location>
</feature>